<evidence type="ECO:0000256" key="3">
    <source>
        <dbReference type="ARBA" id="ARBA00023004"/>
    </source>
</evidence>
<keyword evidence="7" id="KW-1185">Reference proteome</keyword>
<dbReference type="Gene3D" id="1.10.760.10">
    <property type="entry name" value="Cytochrome c-like domain"/>
    <property type="match status" value="1"/>
</dbReference>
<dbReference type="InterPro" id="IPR051459">
    <property type="entry name" value="Cytochrome_c-type_DH"/>
</dbReference>
<dbReference type="InterPro" id="IPR009056">
    <property type="entry name" value="Cyt_c-like_dom"/>
</dbReference>
<protein>
    <submittedName>
        <fullName evidence="6">Cytochrome c</fullName>
    </submittedName>
</protein>
<gene>
    <name evidence="6" type="ORF">RI048_06025</name>
</gene>
<dbReference type="Proteomes" id="UP001246576">
    <property type="component" value="Unassembled WGS sequence"/>
</dbReference>
<accession>A0ABU2EHZ7</accession>
<keyword evidence="2 4" id="KW-0479">Metal-binding</keyword>
<dbReference type="PANTHER" id="PTHR35008:SF8">
    <property type="entry name" value="ALCOHOL DEHYDROGENASE CYTOCHROME C SUBUNIT"/>
    <property type="match status" value="1"/>
</dbReference>
<dbReference type="PANTHER" id="PTHR35008">
    <property type="entry name" value="BLL4482 PROTEIN-RELATED"/>
    <property type="match status" value="1"/>
</dbReference>
<dbReference type="EMBL" id="JAVLSJ010000002">
    <property type="protein sequence ID" value="MDR9847768.1"/>
    <property type="molecule type" value="Genomic_DNA"/>
</dbReference>
<evidence type="ECO:0000256" key="4">
    <source>
        <dbReference type="PROSITE-ProRule" id="PRU00433"/>
    </source>
</evidence>
<proteinExistence type="predicted"/>
<dbReference type="Pfam" id="PF13442">
    <property type="entry name" value="Cytochrome_CBB3"/>
    <property type="match status" value="1"/>
</dbReference>
<organism evidence="6 7">
    <name type="scientific">Herbaspirillum huttiense subsp. lycopersici</name>
    <dbReference type="NCBI Taxonomy" id="3074428"/>
    <lineage>
        <taxon>Bacteria</taxon>
        <taxon>Pseudomonadati</taxon>
        <taxon>Pseudomonadota</taxon>
        <taxon>Betaproteobacteria</taxon>
        <taxon>Burkholderiales</taxon>
        <taxon>Oxalobacteraceae</taxon>
        <taxon>Herbaspirillum</taxon>
    </lineage>
</organism>
<evidence type="ECO:0000313" key="6">
    <source>
        <dbReference type="EMBL" id="MDR9847768.1"/>
    </source>
</evidence>
<comment type="caution">
    <text evidence="6">The sequence shown here is derived from an EMBL/GenBank/DDBJ whole genome shotgun (WGS) entry which is preliminary data.</text>
</comment>
<evidence type="ECO:0000313" key="7">
    <source>
        <dbReference type="Proteomes" id="UP001246576"/>
    </source>
</evidence>
<evidence type="ECO:0000256" key="1">
    <source>
        <dbReference type="ARBA" id="ARBA00022617"/>
    </source>
</evidence>
<reference evidence="6" key="1">
    <citation type="submission" date="2023-09" db="EMBL/GenBank/DDBJ databases">
        <title>Description of first Herbaspirillum huttiense subsp. nephrolepsisexaltata and Herbaspirillum huttiense subsp. lycopersicon.</title>
        <authorList>
            <person name="Poudel M."/>
            <person name="Sharma A."/>
            <person name="Goss E."/>
            <person name="Tapia J.H."/>
            <person name="Harmon C.M."/>
            <person name="Jones J.B."/>
        </authorList>
    </citation>
    <scope>NUCLEOTIDE SEQUENCE</scope>
    <source>
        <strain evidence="6">SE1</strain>
    </source>
</reference>
<sequence length="181" mass="18798">MAMASSSSSAAERLALGQPLSDAQLARWNIDVDAQGRGLPAGRGSVAQGQRIYAQTCAACHGDKGQGNPADALVGGQGSLATAKPLKTIGSFWPYATTVFDFINRAMPYNAPKSLSADEVYAVTAYLLHLNGIVPANTVLDAASLPQVRMPNRDGFIGDTRPDTSNVACQHCPPPAAASTQ</sequence>
<feature type="domain" description="Cytochrome c" evidence="5">
    <location>
        <begin position="44"/>
        <end position="131"/>
    </location>
</feature>
<keyword evidence="1 4" id="KW-0349">Heme</keyword>
<keyword evidence="3 4" id="KW-0408">Iron</keyword>
<dbReference type="PROSITE" id="PS51007">
    <property type="entry name" value="CYTC"/>
    <property type="match status" value="1"/>
</dbReference>
<dbReference type="InterPro" id="IPR036909">
    <property type="entry name" value="Cyt_c-like_dom_sf"/>
</dbReference>
<name>A0ABU2EHZ7_9BURK</name>
<evidence type="ECO:0000259" key="5">
    <source>
        <dbReference type="PROSITE" id="PS51007"/>
    </source>
</evidence>
<dbReference type="SUPFAM" id="SSF46626">
    <property type="entry name" value="Cytochrome c"/>
    <property type="match status" value="1"/>
</dbReference>
<evidence type="ECO:0000256" key="2">
    <source>
        <dbReference type="ARBA" id="ARBA00022723"/>
    </source>
</evidence>